<protein>
    <submittedName>
        <fullName evidence="1">Uncharacterized protein</fullName>
    </submittedName>
</protein>
<comment type="caution">
    <text evidence="1">The sequence shown here is derived from an EMBL/GenBank/DDBJ whole genome shotgun (WGS) entry which is preliminary data.</text>
</comment>
<accession>A0ACC3BMG5</accession>
<gene>
    <name evidence="1" type="ORF">I4F81_001540</name>
</gene>
<dbReference type="EMBL" id="CM020618">
    <property type="protein sequence ID" value="KAK1858941.1"/>
    <property type="molecule type" value="Genomic_DNA"/>
</dbReference>
<reference evidence="1" key="1">
    <citation type="submission" date="2019-11" db="EMBL/GenBank/DDBJ databases">
        <title>Nori genome reveals adaptations in red seaweeds to the harsh intertidal environment.</title>
        <authorList>
            <person name="Wang D."/>
            <person name="Mao Y."/>
        </authorList>
    </citation>
    <scope>NUCLEOTIDE SEQUENCE</scope>
    <source>
        <tissue evidence="1">Gametophyte</tissue>
    </source>
</reference>
<evidence type="ECO:0000313" key="2">
    <source>
        <dbReference type="Proteomes" id="UP000798662"/>
    </source>
</evidence>
<dbReference type="Proteomes" id="UP000798662">
    <property type="component" value="Chromosome 1"/>
</dbReference>
<organism evidence="1 2">
    <name type="scientific">Pyropia yezoensis</name>
    <name type="common">Susabi-nori</name>
    <name type="synonym">Porphyra yezoensis</name>
    <dbReference type="NCBI Taxonomy" id="2788"/>
    <lineage>
        <taxon>Eukaryota</taxon>
        <taxon>Rhodophyta</taxon>
        <taxon>Bangiophyceae</taxon>
        <taxon>Bangiales</taxon>
        <taxon>Bangiaceae</taxon>
        <taxon>Pyropia</taxon>
    </lineage>
</organism>
<name>A0ACC3BMG5_PYRYE</name>
<sequence length="691" mass="69065">MRVGALPPLLLADPECVPPPRAAHRLFRQRPTPPPACDGAMAGARPTVAPSSTPTTRPPLWVLAPPPLYRPARVAWRHRLGGAAPPLLFGRRLPPQKRVAKRSARAVAPLVEMTATAAAAAAASAGSGPAAAETTAAAGGPAVTAARRPAAVVIGAGPAGALAALHLARGGYSPVTVVEARAPPSPPFEEVGRASAVAGADAATAAAATPPRPPDPSRRSYSIVLNGRGLAALADFPGLPAAVAAVGVAITGSCRYGRKGPRAGSGFPGGAAANVSVDRGALVGALYRYATEVAPPGSAGGIDWVWRYRVVGVDWAARVVTAESEAETSGGKTRDGVASGGRVTYPYDLLVVAQGVYSSVRDEAVAAGLLTYEATPDEMEYKIAALGNPAGWHSPPPRPAAPPPEPTSAAPHPCPRSGTWLTFFAHQPAAFLLAPPWVDAAGYPSVRAVVGVSAGGWSQRLTTVAAIEGLFVDRFPDVYGPGVPPPAAVVEDLLAQPVSVGGVTGVCSRYDLAGGTAVLVGDCAASCWPSLGQGCNVALAGVAALGATLFPPPPAAPTGPATDGATAATPPPPHAVVAARLAAHTAAWKPNADAAGEVSARGFGRNARVMTRPTVARLAAVAVASRLLGTPGPALMRVGDPAVPYELVLRRWCAQEAAVNGVAGGVGLATAVGVAAWVVPRLLAAGGGGGG</sequence>
<proteinExistence type="predicted"/>
<evidence type="ECO:0000313" key="1">
    <source>
        <dbReference type="EMBL" id="KAK1858941.1"/>
    </source>
</evidence>
<keyword evidence="2" id="KW-1185">Reference proteome</keyword>